<dbReference type="EMBL" id="FOCG01000001">
    <property type="protein sequence ID" value="SEM66859.1"/>
    <property type="molecule type" value="Genomic_DNA"/>
</dbReference>
<gene>
    <name evidence="1" type="ORF">SAMN05216180_1182</name>
</gene>
<protein>
    <submittedName>
        <fullName evidence="1">Uncharacterized protein</fullName>
    </submittedName>
</protein>
<keyword evidence="2" id="KW-1185">Reference proteome</keyword>
<dbReference type="AlphaFoldDB" id="A0A1H8AAP5"/>
<evidence type="ECO:0000313" key="2">
    <source>
        <dbReference type="Proteomes" id="UP000199158"/>
    </source>
</evidence>
<dbReference type="Proteomes" id="UP000199158">
    <property type="component" value="Unassembled WGS sequence"/>
</dbReference>
<name>A0A1H8AAP5_9FIRM</name>
<sequence>MVAEYAKEADIDSWMNLLDCVKESFPGLNITEYKKVI</sequence>
<reference evidence="1 2" key="1">
    <citation type="submission" date="2016-10" db="EMBL/GenBank/DDBJ databases">
        <authorList>
            <person name="de Groot N.N."/>
        </authorList>
    </citation>
    <scope>NUCLEOTIDE SEQUENCE [LARGE SCALE GENOMIC DNA]</scope>
    <source>
        <strain evidence="1 2">CGMCC 1.5070</strain>
    </source>
</reference>
<dbReference type="STRING" id="474960.SAMN05216180_1182"/>
<organism evidence="1 2">
    <name type="scientific">Hydrogenoanaerobacterium saccharovorans</name>
    <dbReference type="NCBI Taxonomy" id="474960"/>
    <lineage>
        <taxon>Bacteria</taxon>
        <taxon>Bacillati</taxon>
        <taxon>Bacillota</taxon>
        <taxon>Clostridia</taxon>
        <taxon>Eubacteriales</taxon>
        <taxon>Oscillospiraceae</taxon>
        <taxon>Hydrogenoanaerobacterium</taxon>
    </lineage>
</organism>
<accession>A0A1H8AAP5</accession>
<evidence type="ECO:0000313" key="1">
    <source>
        <dbReference type="EMBL" id="SEM66859.1"/>
    </source>
</evidence>
<proteinExistence type="predicted"/>